<dbReference type="InterPro" id="IPR019734">
    <property type="entry name" value="TPR_rpt"/>
</dbReference>
<sequence>MDQAFPESDRSPLPPALLHSGLLAYRRGDFAGAARDFTMILDSMPEHHGARVNLANALWSLGKLDAAEREADRARTDRLDSAEAWMVTGAIRLDRGDAEGAIAVYGHVVALRPDLASAHAGLGAAFLSITDYAKAERSARDALALDPASTHARFTLGSARAEQGDPAGAVAAFDIVLAAEPGHARARLNRGNALVDLDRIDQAEADLRTASLDPTLKEAWASLGFVLTIQGELPAAIASCDRAIALDADFALAHWNRGVAMLLGGDFTAGFAAYEWRKRHSVYRHHFTQLPAPDWRGQPLDGKHLLVRAEQGFGDTIMLARFLPDLAVRAARVTLACPPTLFPLFAGMGIGLHPLDATPDAECDLAIDQMSLPHVLDLTEATIPRATGYLTADPVRAARWRAALPATPGRRRIGLVWAGNPAHGNDRRRSLPPRALAPLIEIPGFDFVGLQLGARQGEYPIPNLSASIGDYGDTAAILAHLDAVVTVDTSVAHLAGAMGVPCHILLSAACDWRWRLGRDTTAWYDSIVLHRQRHLGDWAGPIASVIEALR</sequence>
<dbReference type="PANTHER" id="PTHR44858:SF1">
    <property type="entry name" value="UDP-N-ACETYLGLUCOSAMINE--PEPTIDE N-ACETYLGLUCOSAMINYLTRANSFERASE SPINDLY-RELATED"/>
    <property type="match status" value="1"/>
</dbReference>
<dbReference type="Pfam" id="PF14559">
    <property type="entry name" value="TPR_19"/>
    <property type="match status" value="1"/>
</dbReference>
<protein>
    <submittedName>
        <fullName evidence="4">Tetratricopeptide repeat protein</fullName>
    </submittedName>
</protein>
<evidence type="ECO:0000256" key="2">
    <source>
        <dbReference type="ARBA" id="ARBA00022803"/>
    </source>
</evidence>
<feature type="repeat" description="TPR" evidence="3">
    <location>
        <begin position="116"/>
        <end position="149"/>
    </location>
</feature>
<dbReference type="SUPFAM" id="SSF48452">
    <property type="entry name" value="TPR-like"/>
    <property type="match status" value="1"/>
</dbReference>
<gene>
    <name evidence="4" type="ORF">L2A60_07045</name>
</gene>
<organism evidence="4 5">
    <name type="scientific">Acidiphilium iwatense</name>
    <dbReference type="NCBI Taxonomy" id="768198"/>
    <lineage>
        <taxon>Bacteria</taxon>
        <taxon>Pseudomonadati</taxon>
        <taxon>Pseudomonadota</taxon>
        <taxon>Alphaproteobacteria</taxon>
        <taxon>Acetobacterales</taxon>
        <taxon>Acidocellaceae</taxon>
        <taxon>Acidiphilium</taxon>
    </lineage>
</organism>
<dbReference type="PANTHER" id="PTHR44858">
    <property type="entry name" value="TETRATRICOPEPTIDE REPEAT PROTEIN 6"/>
    <property type="match status" value="1"/>
</dbReference>
<feature type="repeat" description="TPR" evidence="3">
    <location>
        <begin position="82"/>
        <end position="115"/>
    </location>
</feature>
<name>A0ABS9DYN6_9PROT</name>
<keyword evidence="2 3" id="KW-0802">TPR repeat</keyword>
<evidence type="ECO:0000256" key="1">
    <source>
        <dbReference type="ARBA" id="ARBA00022737"/>
    </source>
</evidence>
<evidence type="ECO:0000313" key="5">
    <source>
        <dbReference type="Proteomes" id="UP001521209"/>
    </source>
</evidence>
<accession>A0ABS9DYN6</accession>
<dbReference type="EMBL" id="JAKGBZ010000010">
    <property type="protein sequence ID" value="MCF3946439.1"/>
    <property type="molecule type" value="Genomic_DNA"/>
</dbReference>
<dbReference type="InterPro" id="IPR011990">
    <property type="entry name" value="TPR-like_helical_dom_sf"/>
</dbReference>
<dbReference type="PROSITE" id="PS50005">
    <property type="entry name" value="TPR"/>
    <property type="match status" value="2"/>
</dbReference>
<proteinExistence type="predicted"/>
<dbReference type="SMART" id="SM00028">
    <property type="entry name" value="TPR"/>
    <property type="match status" value="6"/>
</dbReference>
<comment type="caution">
    <text evidence="4">The sequence shown here is derived from an EMBL/GenBank/DDBJ whole genome shotgun (WGS) entry which is preliminary data.</text>
</comment>
<keyword evidence="5" id="KW-1185">Reference proteome</keyword>
<evidence type="ECO:0000256" key="3">
    <source>
        <dbReference type="PROSITE-ProRule" id="PRU00339"/>
    </source>
</evidence>
<dbReference type="Pfam" id="PF13432">
    <property type="entry name" value="TPR_16"/>
    <property type="match status" value="1"/>
</dbReference>
<dbReference type="SUPFAM" id="SSF53756">
    <property type="entry name" value="UDP-Glycosyltransferase/glycogen phosphorylase"/>
    <property type="match status" value="1"/>
</dbReference>
<dbReference type="Pfam" id="PF13414">
    <property type="entry name" value="TPR_11"/>
    <property type="match status" value="2"/>
</dbReference>
<dbReference type="Proteomes" id="UP001521209">
    <property type="component" value="Unassembled WGS sequence"/>
</dbReference>
<reference evidence="4 5" key="1">
    <citation type="submission" date="2022-01" db="EMBL/GenBank/DDBJ databases">
        <authorList>
            <person name="Won M."/>
            <person name="Kim S.-J."/>
            <person name="Kwon S.-W."/>
        </authorList>
    </citation>
    <scope>NUCLEOTIDE SEQUENCE [LARGE SCALE GENOMIC DNA]</scope>
    <source>
        <strain evidence="4 5">KCTC 23505</strain>
    </source>
</reference>
<dbReference type="Gene3D" id="3.40.50.2000">
    <property type="entry name" value="Glycogen Phosphorylase B"/>
    <property type="match status" value="1"/>
</dbReference>
<evidence type="ECO:0000313" key="4">
    <source>
        <dbReference type="EMBL" id="MCF3946439.1"/>
    </source>
</evidence>
<dbReference type="InterPro" id="IPR050498">
    <property type="entry name" value="Ycf3"/>
</dbReference>
<dbReference type="RefSeq" id="WP_235703673.1">
    <property type="nucleotide sequence ID" value="NZ_JAKGBZ010000010.1"/>
</dbReference>
<keyword evidence="1" id="KW-0677">Repeat</keyword>
<dbReference type="Gene3D" id="1.25.40.10">
    <property type="entry name" value="Tetratricopeptide repeat domain"/>
    <property type="match status" value="3"/>
</dbReference>